<proteinExistence type="predicted"/>
<protein>
    <submittedName>
        <fullName evidence="2">Putative Rpp4C4</fullName>
    </submittedName>
</protein>
<dbReference type="AlphaFoldDB" id="A0A834WNT4"/>
<dbReference type="EMBL" id="JAAIUW010000006">
    <property type="protein sequence ID" value="KAF7827778.1"/>
    <property type="molecule type" value="Genomic_DNA"/>
</dbReference>
<dbReference type="OrthoDB" id="1435950at2759"/>
<gene>
    <name evidence="2" type="ORF">G2W53_018942</name>
</gene>
<dbReference type="InterPro" id="IPR057135">
    <property type="entry name" value="At4g27190-like_LRR"/>
</dbReference>
<feature type="domain" description="Disease resistance protein At4g27190-like leucine-rich repeats" evidence="1">
    <location>
        <begin position="44"/>
        <end position="161"/>
    </location>
</feature>
<dbReference type="Proteomes" id="UP000634136">
    <property type="component" value="Unassembled WGS sequence"/>
</dbReference>
<dbReference type="Pfam" id="PF23247">
    <property type="entry name" value="LRR_RPS2"/>
    <property type="match status" value="1"/>
</dbReference>
<name>A0A834WNT4_9FABA</name>
<sequence>MSKEANRVMKNVGDAVEKSKFEALTFLPALGGVGSISGVCPNLELLTLNEKDVMMIRNGHCEQSNIFNKVDFLSLQCFHQTGAIFPIDFIKNFLNLVTLQVRCSSFEMLFPVPHSTQSPMKTRKLWLFDLEQLKYVWDENSEWDPIDQKLEDLQIVGCSSLVVTNVGELKLDGKDAMMIWNGQYPEDLFHNIKTLALENFQEEPTFLCNFLGRFSNLMRLEVSKASSGPMHSGVVALLTA</sequence>
<reference evidence="2" key="1">
    <citation type="submission" date="2020-09" db="EMBL/GenBank/DDBJ databases">
        <title>Genome-Enabled Discovery of Anthraquinone Biosynthesis in Senna tora.</title>
        <authorList>
            <person name="Kang S.-H."/>
            <person name="Pandey R.P."/>
            <person name="Lee C.-M."/>
            <person name="Sim J.-S."/>
            <person name="Jeong J.-T."/>
            <person name="Choi B.-S."/>
            <person name="Jung M."/>
            <person name="Ginzburg D."/>
            <person name="Zhao K."/>
            <person name="Won S.Y."/>
            <person name="Oh T.-J."/>
            <person name="Yu Y."/>
            <person name="Kim N.-H."/>
            <person name="Lee O.R."/>
            <person name="Lee T.-H."/>
            <person name="Bashyal P."/>
            <person name="Kim T.-S."/>
            <person name="Lee W.-H."/>
            <person name="Kawkins C."/>
            <person name="Kim C.-K."/>
            <person name="Kim J.S."/>
            <person name="Ahn B.O."/>
            <person name="Rhee S.Y."/>
            <person name="Sohng J.K."/>
        </authorList>
    </citation>
    <scope>NUCLEOTIDE SEQUENCE</scope>
    <source>
        <tissue evidence="2">Leaf</tissue>
    </source>
</reference>
<accession>A0A834WNT4</accession>
<evidence type="ECO:0000313" key="3">
    <source>
        <dbReference type="Proteomes" id="UP000634136"/>
    </source>
</evidence>
<evidence type="ECO:0000259" key="1">
    <source>
        <dbReference type="Pfam" id="PF23247"/>
    </source>
</evidence>
<comment type="caution">
    <text evidence="2">The sequence shown here is derived from an EMBL/GenBank/DDBJ whole genome shotgun (WGS) entry which is preliminary data.</text>
</comment>
<keyword evidence="3" id="KW-1185">Reference proteome</keyword>
<evidence type="ECO:0000313" key="2">
    <source>
        <dbReference type="EMBL" id="KAF7827778.1"/>
    </source>
</evidence>
<organism evidence="2 3">
    <name type="scientific">Senna tora</name>
    <dbReference type="NCBI Taxonomy" id="362788"/>
    <lineage>
        <taxon>Eukaryota</taxon>
        <taxon>Viridiplantae</taxon>
        <taxon>Streptophyta</taxon>
        <taxon>Embryophyta</taxon>
        <taxon>Tracheophyta</taxon>
        <taxon>Spermatophyta</taxon>
        <taxon>Magnoliopsida</taxon>
        <taxon>eudicotyledons</taxon>
        <taxon>Gunneridae</taxon>
        <taxon>Pentapetalae</taxon>
        <taxon>rosids</taxon>
        <taxon>fabids</taxon>
        <taxon>Fabales</taxon>
        <taxon>Fabaceae</taxon>
        <taxon>Caesalpinioideae</taxon>
        <taxon>Cassia clade</taxon>
        <taxon>Senna</taxon>
    </lineage>
</organism>